<dbReference type="OrthoDB" id="9787460at2"/>
<evidence type="ECO:0000256" key="4">
    <source>
        <dbReference type="ARBA" id="ARBA00023163"/>
    </source>
</evidence>
<dbReference type="Proteomes" id="UP000219439">
    <property type="component" value="Unassembled WGS sequence"/>
</dbReference>
<dbReference type="Gene3D" id="3.40.190.10">
    <property type="entry name" value="Periplasmic binding protein-like II"/>
    <property type="match status" value="2"/>
</dbReference>
<dbReference type="PANTHER" id="PTHR30537">
    <property type="entry name" value="HTH-TYPE TRANSCRIPTIONAL REGULATOR"/>
    <property type="match status" value="1"/>
</dbReference>
<dbReference type="GO" id="GO:0006351">
    <property type="term" value="P:DNA-templated transcription"/>
    <property type="evidence" value="ECO:0007669"/>
    <property type="project" value="TreeGrafter"/>
</dbReference>
<organism evidence="6 7">
    <name type="scientific">Cohaesibacter gelatinilyticus</name>
    <dbReference type="NCBI Taxonomy" id="372072"/>
    <lineage>
        <taxon>Bacteria</taxon>
        <taxon>Pseudomonadati</taxon>
        <taxon>Pseudomonadota</taxon>
        <taxon>Alphaproteobacteria</taxon>
        <taxon>Hyphomicrobiales</taxon>
        <taxon>Cohaesibacteraceae</taxon>
    </lineage>
</organism>
<proteinExistence type="inferred from homology"/>
<reference evidence="6 7" key="1">
    <citation type="submission" date="2017-09" db="EMBL/GenBank/DDBJ databases">
        <authorList>
            <person name="Ehlers B."/>
            <person name="Leendertz F.H."/>
        </authorList>
    </citation>
    <scope>NUCLEOTIDE SEQUENCE [LARGE SCALE GENOMIC DNA]</scope>
    <source>
        <strain evidence="6 7">DSM 18289</strain>
    </source>
</reference>
<comment type="similarity">
    <text evidence="1">Belongs to the LysR transcriptional regulatory family.</text>
</comment>
<evidence type="ECO:0000256" key="3">
    <source>
        <dbReference type="ARBA" id="ARBA00023125"/>
    </source>
</evidence>
<dbReference type="PANTHER" id="PTHR30537:SF3">
    <property type="entry name" value="TRANSCRIPTIONAL REGULATORY PROTEIN"/>
    <property type="match status" value="1"/>
</dbReference>
<dbReference type="GO" id="GO:0043565">
    <property type="term" value="F:sequence-specific DNA binding"/>
    <property type="evidence" value="ECO:0007669"/>
    <property type="project" value="TreeGrafter"/>
</dbReference>
<keyword evidence="3 6" id="KW-0238">DNA-binding</keyword>
<evidence type="ECO:0000259" key="5">
    <source>
        <dbReference type="PROSITE" id="PS50931"/>
    </source>
</evidence>
<keyword evidence="4" id="KW-0804">Transcription</keyword>
<evidence type="ECO:0000313" key="7">
    <source>
        <dbReference type="Proteomes" id="UP000219439"/>
    </source>
</evidence>
<accession>A0A285PG03</accession>
<dbReference type="AlphaFoldDB" id="A0A285PG03"/>
<dbReference type="InterPro" id="IPR005119">
    <property type="entry name" value="LysR_subst-bd"/>
</dbReference>
<evidence type="ECO:0000313" key="6">
    <source>
        <dbReference type="EMBL" id="SNZ20655.1"/>
    </source>
</evidence>
<feature type="domain" description="HTH lysR-type" evidence="5">
    <location>
        <begin position="8"/>
        <end position="65"/>
    </location>
</feature>
<dbReference type="InterPro" id="IPR000847">
    <property type="entry name" value="LysR_HTH_N"/>
</dbReference>
<dbReference type="SUPFAM" id="SSF46785">
    <property type="entry name" value="Winged helix' DNA-binding domain"/>
    <property type="match status" value="1"/>
</dbReference>
<dbReference type="Pfam" id="PF03466">
    <property type="entry name" value="LysR_substrate"/>
    <property type="match status" value="1"/>
</dbReference>
<protein>
    <submittedName>
        <fullName evidence="6">DNA-binding transcriptional regulator, LysR family</fullName>
    </submittedName>
</protein>
<dbReference type="EMBL" id="OBEL01000005">
    <property type="protein sequence ID" value="SNZ20655.1"/>
    <property type="molecule type" value="Genomic_DNA"/>
</dbReference>
<evidence type="ECO:0000256" key="1">
    <source>
        <dbReference type="ARBA" id="ARBA00009437"/>
    </source>
</evidence>
<dbReference type="InterPro" id="IPR036390">
    <property type="entry name" value="WH_DNA-bd_sf"/>
</dbReference>
<name>A0A285PG03_9HYPH</name>
<dbReference type="InterPro" id="IPR036388">
    <property type="entry name" value="WH-like_DNA-bd_sf"/>
</dbReference>
<dbReference type="Gene3D" id="1.10.10.10">
    <property type="entry name" value="Winged helix-like DNA-binding domain superfamily/Winged helix DNA-binding domain"/>
    <property type="match status" value="1"/>
</dbReference>
<dbReference type="SUPFAM" id="SSF53850">
    <property type="entry name" value="Periplasmic binding protein-like II"/>
    <property type="match status" value="1"/>
</dbReference>
<evidence type="ECO:0000256" key="2">
    <source>
        <dbReference type="ARBA" id="ARBA00023015"/>
    </source>
</evidence>
<dbReference type="GO" id="GO:0003700">
    <property type="term" value="F:DNA-binding transcription factor activity"/>
    <property type="evidence" value="ECO:0007669"/>
    <property type="project" value="InterPro"/>
</dbReference>
<dbReference type="Pfam" id="PF00126">
    <property type="entry name" value="HTH_1"/>
    <property type="match status" value="1"/>
</dbReference>
<gene>
    <name evidence="6" type="ORF">SAMN06265368_3764</name>
</gene>
<keyword evidence="7" id="KW-1185">Reference proteome</keyword>
<keyword evidence="2" id="KW-0805">Transcription regulation</keyword>
<dbReference type="PROSITE" id="PS50931">
    <property type="entry name" value="HTH_LYSR"/>
    <property type="match status" value="1"/>
</dbReference>
<dbReference type="InterPro" id="IPR058163">
    <property type="entry name" value="LysR-type_TF_proteobact-type"/>
</dbReference>
<dbReference type="RefSeq" id="WP_097155017.1">
    <property type="nucleotide sequence ID" value="NZ_OBEL01000005.1"/>
</dbReference>
<sequence>MSFENERMNWDDLRLFLNIARAGGLTGAIAITGASAPTLSRRMTTLEQSLGITLFNRRQGGYTLTESGTELFDYAYAMDEQAQLISSWRNGFSETPTVKITAGSWTSIFLAKNLANSIGSLFGEAGPRIELITGASFLSFARKEADLGIRNQMPEQPGLVRQRIGLVRFAIYGSKEYLDRTPKAYGDLRYGQADWVITAMSGATGASSKWIIQRMDCRPRMVCANSNAMLEAVAEGMGLCILPCFVGEMHERLKRCSAPIEELTHTQWLVSHQENRKLPHIQKTSRALFSLFKKNRALFECDEALKNDSHS</sequence>